<dbReference type="Pfam" id="PF00440">
    <property type="entry name" value="TetR_N"/>
    <property type="match status" value="1"/>
</dbReference>
<gene>
    <name evidence="4" type="ORF">KGQ19_26610</name>
</gene>
<proteinExistence type="predicted"/>
<dbReference type="RefSeq" id="WP_212013222.1">
    <property type="nucleotide sequence ID" value="NZ_JAAFYZ010000103.1"/>
</dbReference>
<dbReference type="InterPro" id="IPR050624">
    <property type="entry name" value="HTH-type_Tx_Regulator"/>
</dbReference>
<evidence type="ECO:0000259" key="3">
    <source>
        <dbReference type="PROSITE" id="PS50977"/>
    </source>
</evidence>
<dbReference type="PANTHER" id="PTHR43479">
    <property type="entry name" value="ACREF/ENVCD OPERON REPRESSOR-RELATED"/>
    <property type="match status" value="1"/>
</dbReference>
<name>A0ABS5KWJ5_9ACTN</name>
<feature type="DNA-binding region" description="H-T-H motif" evidence="2">
    <location>
        <begin position="31"/>
        <end position="50"/>
    </location>
</feature>
<reference evidence="4 5" key="1">
    <citation type="submission" date="2020-02" db="EMBL/GenBank/DDBJ databases">
        <title>Acidophilic actinobacteria isolated from forest soil.</title>
        <authorList>
            <person name="Golinska P."/>
        </authorList>
    </citation>
    <scope>NUCLEOTIDE SEQUENCE [LARGE SCALE GENOMIC DNA]</scope>
    <source>
        <strain evidence="4 5">NL8</strain>
    </source>
</reference>
<feature type="domain" description="HTH tetR-type" evidence="3">
    <location>
        <begin position="8"/>
        <end position="68"/>
    </location>
</feature>
<evidence type="ECO:0000256" key="1">
    <source>
        <dbReference type="ARBA" id="ARBA00023125"/>
    </source>
</evidence>
<dbReference type="SUPFAM" id="SSF46689">
    <property type="entry name" value="Homeodomain-like"/>
    <property type="match status" value="1"/>
</dbReference>
<organism evidence="4 5">
    <name type="scientific">Catenulispora pinistramenti</name>
    <dbReference type="NCBI Taxonomy" id="2705254"/>
    <lineage>
        <taxon>Bacteria</taxon>
        <taxon>Bacillati</taxon>
        <taxon>Actinomycetota</taxon>
        <taxon>Actinomycetes</taxon>
        <taxon>Catenulisporales</taxon>
        <taxon>Catenulisporaceae</taxon>
        <taxon>Catenulispora</taxon>
    </lineage>
</organism>
<keyword evidence="1 2" id="KW-0238">DNA-binding</keyword>
<dbReference type="EMBL" id="JAAFYZ010000103">
    <property type="protein sequence ID" value="MBS2550447.1"/>
    <property type="molecule type" value="Genomic_DNA"/>
</dbReference>
<accession>A0ABS5KWJ5</accession>
<dbReference type="Proteomes" id="UP000730482">
    <property type="component" value="Unassembled WGS sequence"/>
</dbReference>
<dbReference type="Gene3D" id="1.10.357.10">
    <property type="entry name" value="Tetracycline Repressor, domain 2"/>
    <property type="match status" value="1"/>
</dbReference>
<protein>
    <submittedName>
        <fullName evidence="4">TetR/AcrR family transcriptional regulator</fullName>
    </submittedName>
</protein>
<dbReference type="PANTHER" id="PTHR43479:SF7">
    <property type="entry name" value="TETR-FAMILY TRANSCRIPTIONAL REGULATOR"/>
    <property type="match status" value="1"/>
</dbReference>
<keyword evidence="5" id="KW-1185">Reference proteome</keyword>
<dbReference type="PROSITE" id="PS50977">
    <property type="entry name" value="HTH_TETR_2"/>
    <property type="match status" value="1"/>
</dbReference>
<evidence type="ECO:0000313" key="4">
    <source>
        <dbReference type="EMBL" id="MBS2550447.1"/>
    </source>
</evidence>
<evidence type="ECO:0000313" key="5">
    <source>
        <dbReference type="Proteomes" id="UP000730482"/>
    </source>
</evidence>
<dbReference type="InterPro" id="IPR009057">
    <property type="entry name" value="Homeodomain-like_sf"/>
</dbReference>
<dbReference type="InterPro" id="IPR001647">
    <property type="entry name" value="HTH_TetR"/>
</dbReference>
<comment type="caution">
    <text evidence="4">The sequence shown here is derived from an EMBL/GenBank/DDBJ whole genome shotgun (WGS) entry which is preliminary data.</text>
</comment>
<sequence>MAEDRRTRRTRRSLRDALVSLVLERGFAALTVDDITERADVARATFYSHCRDKDDLFTRVTADLLQELAGRLEGVTDETAVGFTGKPLLELFRHAEAERDLYRVILRGEGDGRPLSTFTDESVTRVAAVFRERAVTTGAEPRIDPELLARAWVGEQFAVLRWWLEQEPRPMPAEELADNLRMLAVHGRYWASGLNGAP</sequence>
<evidence type="ECO:0000256" key="2">
    <source>
        <dbReference type="PROSITE-ProRule" id="PRU00335"/>
    </source>
</evidence>